<gene>
    <name evidence="8" type="ORF">DVH24_014403</name>
</gene>
<accession>A0A498IRH8</accession>
<evidence type="ECO:0000256" key="4">
    <source>
        <dbReference type="ARBA" id="ARBA00022729"/>
    </source>
</evidence>
<comment type="subcellular location">
    <subcellularLocation>
        <location evidence="1">Cell membrane</location>
    </subcellularLocation>
</comment>
<evidence type="ECO:0000256" key="3">
    <source>
        <dbReference type="ARBA" id="ARBA00022614"/>
    </source>
</evidence>
<evidence type="ECO:0000256" key="5">
    <source>
        <dbReference type="ARBA" id="ARBA00022737"/>
    </source>
</evidence>
<dbReference type="PANTHER" id="PTHR48065">
    <property type="entry name" value="OS10G0469600 PROTEIN"/>
    <property type="match status" value="1"/>
</dbReference>
<evidence type="ECO:0000313" key="9">
    <source>
        <dbReference type="Proteomes" id="UP000290289"/>
    </source>
</evidence>
<dbReference type="AlphaFoldDB" id="A0A498IRH8"/>
<sequence>MSKPSLRQQLSKLLLYHILLWQLGQWPQFKFHCRADQPQLLLPSEEVNALSVFMSNLELRPEQIIETTYCSDVVWTYGFVIECHCTNVSGCRITGILHDNSGVILSNNTIHGRIPDTFGKLTNLQVLYLQYNLLSQGIPRSFGSLTKLTELNLQFNMLSGSIPKDFGNLLRLKIMDLSENQLSGPLPESLGKLKYLTTFYVSANYLSGEFPKGYDNLISLKKFSIAGNYISGPLPVETIAKWTNINTLVLVGNNFEGNLTTEIFGLQNLQTLRNCSITGPIPEYIGEEMTSLRYLDLSFNKLTGGLPQTMSSNMIDMSFSGNMLDGTIPPWIQLNKTIAPRKRGDFQTRIDLSFNNFSAGGSLVSSNQQQLNLFACCRNSSTTEPQMYVFFPVVLVRDSIIRTFYNILVTTFRMDPFEMKNRYCPENKPECKFILRSLKITN</sequence>
<evidence type="ECO:0000256" key="2">
    <source>
        <dbReference type="ARBA" id="ARBA00022475"/>
    </source>
</evidence>
<keyword evidence="3" id="KW-0433">Leucine-rich repeat</keyword>
<dbReference type="Gene3D" id="3.80.10.10">
    <property type="entry name" value="Ribonuclease Inhibitor"/>
    <property type="match status" value="2"/>
</dbReference>
<dbReference type="PRINTS" id="PR00019">
    <property type="entry name" value="LEURICHRPT"/>
</dbReference>
<dbReference type="GO" id="GO:0005886">
    <property type="term" value="C:plasma membrane"/>
    <property type="evidence" value="ECO:0007669"/>
    <property type="project" value="UniProtKB-SubCell"/>
</dbReference>
<dbReference type="FunFam" id="3.80.10.10:FF:000299">
    <property type="entry name" value="Piriformospora indica-insensitive protein 2"/>
    <property type="match status" value="1"/>
</dbReference>
<keyword evidence="4 7" id="KW-0732">Signal</keyword>
<evidence type="ECO:0000256" key="6">
    <source>
        <dbReference type="ARBA" id="ARBA00023136"/>
    </source>
</evidence>
<dbReference type="SUPFAM" id="SSF52058">
    <property type="entry name" value="L domain-like"/>
    <property type="match status" value="1"/>
</dbReference>
<dbReference type="Pfam" id="PF13855">
    <property type="entry name" value="LRR_8"/>
    <property type="match status" value="1"/>
</dbReference>
<keyword evidence="9" id="KW-1185">Reference proteome</keyword>
<reference evidence="8 9" key="1">
    <citation type="submission" date="2018-10" db="EMBL/GenBank/DDBJ databases">
        <title>A high-quality apple genome assembly.</title>
        <authorList>
            <person name="Hu J."/>
        </authorList>
    </citation>
    <scope>NUCLEOTIDE SEQUENCE [LARGE SCALE GENOMIC DNA]</scope>
    <source>
        <strain evidence="9">cv. HFTH1</strain>
        <tissue evidence="8">Young leaf</tissue>
    </source>
</reference>
<evidence type="ECO:0008006" key="10">
    <source>
        <dbReference type="Google" id="ProtNLM"/>
    </source>
</evidence>
<evidence type="ECO:0000256" key="7">
    <source>
        <dbReference type="SAM" id="SignalP"/>
    </source>
</evidence>
<keyword evidence="2" id="KW-1003">Cell membrane</keyword>
<dbReference type="Pfam" id="PF00560">
    <property type="entry name" value="LRR_1"/>
    <property type="match status" value="2"/>
</dbReference>
<comment type="caution">
    <text evidence="8">The sequence shown here is derived from an EMBL/GenBank/DDBJ whole genome shotgun (WGS) entry which is preliminary data.</text>
</comment>
<dbReference type="InterPro" id="IPR001611">
    <property type="entry name" value="Leu-rich_rpt"/>
</dbReference>
<dbReference type="EMBL" id="RDQH01000336">
    <property type="protein sequence ID" value="RXH85819.1"/>
    <property type="molecule type" value="Genomic_DNA"/>
</dbReference>
<keyword evidence="6" id="KW-0472">Membrane</keyword>
<feature type="chain" id="PRO_5019744702" description="Leucine-rich repeat-containing N-terminal plant-type domain-containing protein" evidence="7">
    <location>
        <begin position="25"/>
        <end position="442"/>
    </location>
</feature>
<dbReference type="InterPro" id="IPR003591">
    <property type="entry name" value="Leu-rich_rpt_typical-subtyp"/>
</dbReference>
<dbReference type="SMART" id="SM00369">
    <property type="entry name" value="LRR_TYP"/>
    <property type="match status" value="4"/>
</dbReference>
<name>A0A498IRH8_MALDO</name>
<organism evidence="8 9">
    <name type="scientific">Malus domestica</name>
    <name type="common">Apple</name>
    <name type="synonym">Pyrus malus</name>
    <dbReference type="NCBI Taxonomy" id="3750"/>
    <lineage>
        <taxon>Eukaryota</taxon>
        <taxon>Viridiplantae</taxon>
        <taxon>Streptophyta</taxon>
        <taxon>Embryophyta</taxon>
        <taxon>Tracheophyta</taxon>
        <taxon>Spermatophyta</taxon>
        <taxon>Magnoliopsida</taxon>
        <taxon>eudicotyledons</taxon>
        <taxon>Gunneridae</taxon>
        <taxon>Pentapetalae</taxon>
        <taxon>rosids</taxon>
        <taxon>fabids</taxon>
        <taxon>Rosales</taxon>
        <taxon>Rosaceae</taxon>
        <taxon>Amygdaloideae</taxon>
        <taxon>Maleae</taxon>
        <taxon>Malus</taxon>
    </lineage>
</organism>
<dbReference type="STRING" id="3750.A0A498IRH8"/>
<proteinExistence type="predicted"/>
<dbReference type="Proteomes" id="UP000290289">
    <property type="component" value="Chromosome 10"/>
</dbReference>
<protein>
    <recommendedName>
        <fullName evidence="10">Leucine-rich repeat-containing N-terminal plant-type domain-containing protein</fullName>
    </recommendedName>
</protein>
<evidence type="ECO:0000313" key="8">
    <source>
        <dbReference type="EMBL" id="RXH85819.1"/>
    </source>
</evidence>
<evidence type="ECO:0000256" key="1">
    <source>
        <dbReference type="ARBA" id="ARBA00004236"/>
    </source>
</evidence>
<keyword evidence="5" id="KW-0677">Repeat</keyword>
<dbReference type="InterPro" id="IPR032675">
    <property type="entry name" value="LRR_dom_sf"/>
</dbReference>
<feature type="signal peptide" evidence="7">
    <location>
        <begin position="1"/>
        <end position="24"/>
    </location>
</feature>